<protein>
    <submittedName>
        <fullName evidence="2">Uncharacterized protein</fullName>
    </submittedName>
</protein>
<feature type="compositionally biased region" description="Basic and acidic residues" evidence="1">
    <location>
        <begin position="10"/>
        <end position="38"/>
    </location>
</feature>
<reference evidence="3" key="1">
    <citation type="journal article" date="2023" name="Proc. Natl. Acad. Sci. U.S.A.">
        <title>Genomic and structural basis for evolution of tropane alkaloid biosynthesis.</title>
        <authorList>
            <person name="Wanga Y.-J."/>
            <person name="Taina T."/>
            <person name="Yua J.-Y."/>
            <person name="Lia J."/>
            <person name="Xua B."/>
            <person name="Chenc J."/>
            <person name="D'Auriad J.C."/>
            <person name="Huanga J.-P."/>
            <person name="Huanga S.-X."/>
        </authorList>
    </citation>
    <scope>NUCLEOTIDE SEQUENCE [LARGE SCALE GENOMIC DNA]</scope>
    <source>
        <strain evidence="3">cv. KIB-2019</strain>
    </source>
</reference>
<dbReference type="EMBL" id="JAJAGQ010000002">
    <property type="protein sequence ID" value="KAJ8570544.1"/>
    <property type="molecule type" value="Genomic_DNA"/>
</dbReference>
<feature type="region of interest" description="Disordered" evidence="1">
    <location>
        <begin position="1"/>
        <end position="145"/>
    </location>
</feature>
<proteinExistence type="predicted"/>
<evidence type="ECO:0000313" key="2">
    <source>
        <dbReference type="EMBL" id="KAJ8570544.1"/>
    </source>
</evidence>
<dbReference type="OrthoDB" id="10561462at2759"/>
<dbReference type="Proteomes" id="UP001152561">
    <property type="component" value="Unassembled WGS sequence"/>
</dbReference>
<feature type="compositionally biased region" description="Basic and acidic residues" evidence="1">
    <location>
        <begin position="85"/>
        <end position="121"/>
    </location>
</feature>
<evidence type="ECO:0000313" key="3">
    <source>
        <dbReference type="Proteomes" id="UP001152561"/>
    </source>
</evidence>
<sequence length="324" mass="36960">MKTDGNSSENLEKVNQESENPDIRQKLSKRGNDDDEKGKRKRKVKEHPTVENCPRTRSRKNIKVIPSVNTIKSVENVVVDDEAEIEHGDEKFDDRDESNSKREKSDRGADHKDNGGKKGDEVDIGGESADHSNNGNDEETMQREETAIETEVHHFLVPTHRETYQPSMGDFVPLGQDFLDKRIDRPRKKLEGATSITRAEAAEGVSDVFGGGSGDGVGAILVAHDTILHRLKHRRKSNLKGGIHEQSLEGSADQNVKTFDLYKPVDIEKNKAYLSWINRRSDEEHIGYTLNMDFRWFKYLSRPRSWLRDDRPKGSFHKLDYLQI</sequence>
<gene>
    <name evidence="2" type="ORF">K7X08_037516</name>
</gene>
<comment type="caution">
    <text evidence="2">The sequence shown here is derived from an EMBL/GenBank/DDBJ whole genome shotgun (WGS) entry which is preliminary data.</text>
</comment>
<accession>A0A9Q1MWM3</accession>
<keyword evidence="3" id="KW-1185">Reference proteome</keyword>
<evidence type="ECO:0000256" key="1">
    <source>
        <dbReference type="SAM" id="MobiDB-lite"/>
    </source>
</evidence>
<organism evidence="2 3">
    <name type="scientific">Anisodus acutangulus</name>
    <dbReference type="NCBI Taxonomy" id="402998"/>
    <lineage>
        <taxon>Eukaryota</taxon>
        <taxon>Viridiplantae</taxon>
        <taxon>Streptophyta</taxon>
        <taxon>Embryophyta</taxon>
        <taxon>Tracheophyta</taxon>
        <taxon>Spermatophyta</taxon>
        <taxon>Magnoliopsida</taxon>
        <taxon>eudicotyledons</taxon>
        <taxon>Gunneridae</taxon>
        <taxon>Pentapetalae</taxon>
        <taxon>asterids</taxon>
        <taxon>lamiids</taxon>
        <taxon>Solanales</taxon>
        <taxon>Solanaceae</taxon>
        <taxon>Solanoideae</taxon>
        <taxon>Hyoscyameae</taxon>
        <taxon>Anisodus</taxon>
    </lineage>
</organism>
<name>A0A9Q1MWM3_9SOLA</name>
<dbReference type="AlphaFoldDB" id="A0A9Q1MWM3"/>